<dbReference type="RefSeq" id="WP_204415009.1">
    <property type="nucleotide sequence ID" value="NZ_JAFBED010000003.1"/>
</dbReference>
<name>A0ABS2NYP1_9BACI</name>
<evidence type="ECO:0000313" key="2">
    <source>
        <dbReference type="Proteomes" id="UP000737402"/>
    </source>
</evidence>
<dbReference type="EMBL" id="JAFBED010000003">
    <property type="protein sequence ID" value="MBM7619770.1"/>
    <property type="molecule type" value="Genomic_DNA"/>
</dbReference>
<proteinExistence type="predicted"/>
<gene>
    <name evidence="1" type="ORF">JOC95_001622</name>
</gene>
<organism evidence="1 2">
    <name type="scientific">Sutcliffiella tianshenii</name>
    <dbReference type="NCBI Taxonomy" id="1463404"/>
    <lineage>
        <taxon>Bacteria</taxon>
        <taxon>Bacillati</taxon>
        <taxon>Bacillota</taxon>
        <taxon>Bacilli</taxon>
        <taxon>Bacillales</taxon>
        <taxon>Bacillaceae</taxon>
        <taxon>Sutcliffiella</taxon>
    </lineage>
</organism>
<protein>
    <submittedName>
        <fullName evidence="1">Uncharacterized protein</fullName>
    </submittedName>
</protein>
<keyword evidence="2" id="KW-1185">Reference proteome</keyword>
<reference evidence="1 2" key="1">
    <citation type="submission" date="2021-01" db="EMBL/GenBank/DDBJ databases">
        <title>Genomic Encyclopedia of Type Strains, Phase IV (KMG-IV): sequencing the most valuable type-strain genomes for metagenomic binning, comparative biology and taxonomic classification.</title>
        <authorList>
            <person name="Goeker M."/>
        </authorList>
    </citation>
    <scope>NUCLEOTIDE SEQUENCE [LARGE SCALE GENOMIC DNA]</scope>
    <source>
        <strain evidence="1 2">DSM 25879</strain>
    </source>
</reference>
<sequence length="442" mass="51066">MNIPKVYGTFFKRRGKIYRKSTYIQWGNSEKSIGACLLLNPGSATLDINLKSILDTAGLASGLIKTEDPTMEQLILFINRIYGEDKPVSGRLHIYNLFNLQNTKSVNAIDEFEELILSGEYDINDSLVEINEIKSHPWILIGWGVKQEKRWKNLQFIKEKWLELLEKSRVPVFGKKHLKQNDYYHPCPRIQTKRPLIIEELVEIYKQKFCVQRFPQHATKPNLIIELEAVEMYDIEARYRNGWHKSTNNPESIVKSFSHLGMKEGYKLRAYQYISGGNGNGVVWALPKDKELPDPSECEYLDSFLSSPRPTFALPDFMEAIEGDRTPLSYLQASIVFHKLHEFGAMWHGVSWGRDVILPVKEDMVILSNQYEWVFEDGESEPEIVHPHFYYNEEGNAVVVFYTVNDIGTVTLNRYEHIFNKDNYILSDKRTIIATAGGGIIF</sequence>
<comment type="caution">
    <text evidence="1">The sequence shown here is derived from an EMBL/GenBank/DDBJ whole genome shotgun (WGS) entry which is preliminary data.</text>
</comment>
<accession>A0ABS2NYP1</accession>
<dbReference type="Proteomes" id="UP000737402">
    <property type="component" value="Unassembled WGS sequence"/>
</dbReference>
<evidence type="ECO:0000313" key="1">
    <source>
        <dbReference type="EMBL" id="MBM7619770.1"/>
    </source>
</evidence>